<dbReference type="PROSITE" id="PS51071">
    <property type="entry name" value="HTH_RPIR"/>
    <property type="match status" value="1"/>
</dbReference>
<sequence>MALSLLDKISARVSELTKSERKIAAAVLDDPAQTVNENIAQLAKRAGVSEPTVYRFCKTFGTDGFPSFKIALSAELSSGRFSTRQSVSSGDSIEKLTEKVFGSTVSALNDLERSLDHSVLARCIDLIALSRRVVVLADGLSESAGHYFFSRMLFMGLPCELITDSSLGAMAAAAMRSSELLIAISSTGQNKHMVQASYAARRGEASVIAICPKDSDLSKTDALNLYCPKASAVSTDLQTGRVALLGLLELLLSCVMLRRSESLRDLQERLASARERCYLKTDAELQAQKEAEAAAKAEAERKAQASKEISAGAPITPINWPF</sequence>
<dbReference type="GO" id="GO:0097367">
    <property type="term" value="F:carbohydrate derivative binding"/>
    <property type="evidence" value="ECO:0007669"/>
    <property type="project" value="InterPro"/>
</dbReference>
<evidence type="ECO:0000313" key="8">
    <source>
        <dbReference type="Proteomes" id="UP000823631"/>
    </source>
</evidence>
<dbReference type="PROSITE" id="PS51464">
    <property type="entry name" value="SIS"/>
    <property type="match status" value="1"/>
</dbReference>
<proteinExistence type="predicted"/>
<evidence type="ECO:0000256" key="2">
    <source>
        <dbReference type="ARBA" id="ARBA00023125"/>
    </source>
</evidence>
<accession>A0A9D9D9Q6</accession>
<dbReference type="GO" id="GO:0003700">
    <property type="term" value="F:DNA-binding transcription factor activity"/>
    <property type="evidence" value="ECO:0007669"/>
    <property type="project" value="InterPro"/>
</dbReference>
<feature type="coiled-coil region" evidence="4">
    <location>
        <begin position="256"/>
        <end position="308"/>
    </location>
</feature>
<gene>
    <name evidence="7" type="ORF">IAB19_04905</name>
</gene>
<dbReference type="Gene3D" id="3.40.50.10490">
    <property type="entry name" value="Glucose-6-phosphate isomerase like protein, domain 1"/>
    <property type="match status" value="1"/>
</dbReference>
<dbReference type="GO" id="GO:0003677">
    <property type="term" value="F:DNA binding"/>
    <property type="evidence" value="ECO:0007669"/>
    <property type="project" value="UniProtKB-KW"/>
</dbReference>
<keyword evidence="3" id="KW-0804">Transcription</keyword>
<feature type="domain" description="SIS" evidence="6">
    <location>
        <begin position="123"/>
        <end position="261"/>
    </location>
</feature>
<dbReference type="Gene3D" id="1.10.10.10">
    <property type="entry name" value="Winged helix-like DNA-binding domain superfamily/Winged helix DNA-binding domain"/>
    <property type="match status" value="1"/>
</dbReference>
<keyword evidence="1" id="KW-0805">Transcription regulation</keyword>
<dbReference type="InterPro" id="IPR001347">
    <property type="entry name" value="SIS_dom"/>
</dbReference>
<dbReference type="SUPFAM" id="SSF46689">
    <property type="entry name" value="Homeodomain-like"/>
    <property type="match status" value="1"/>
</dbReference>
<evidence type="ECO:0000313" key="7">
    <source>
        <dbReference type="EMBL" id="MBO8415699.1"/>
    </source>
</evidence>
<dbReference type="PANTHER" id="PTHR30514:SF1">
    <property type="entry name" value="HTH-TYPE TRANSCRIPTIONAL REGULATOR HEXR-RELATED"/>
    <property type="match status" value="1"/>
</dbReference>
<evidence type="ECO:0000256" key="3">
    <source>
        <dbReference type="ARBA" id="ARBA00023163"/>
    </source>
</evidence>
<dbReference type="InterPro" id="IPR047640">
    <property type="entry name" value="RpiR-like"/>
</dbReference>
<reference evidence="7" key="1">
    <citation type="submission" date="2020-10" db="EMBL/GenBank/DDBJ databases">
        <authorList>
            <person name="Gilroy R."/>
        </authorList>
    </citation>
    <scope>NUCLEOTIDE SEQUENCE</scope>
    <source>
        <strain evidence="7">17213</strain>
    </source>
</reference>
<dbReference type="InterPro" id="IPR046348">
    <property type="entry name" value="SIS_dom_sf"/>
</dbReference>
<comment type="caution">
    <text evidence="7">The sequence shown here is derived from an EMBL/GenBank/DDBJ whole genome shotgun (WGS) entry which is preliminary data.</text>
</comment>
<keyword evidence="4" id="KW-0175">Coiled coil</keyword>
<dbReference type="EMBL" id="JADINH010000105">
    <property type="protein sequence ID" value="MBO8415699.1"/>
    <property type="molecule type" value="Genomic_DNA"/>
</dbReference>
<dbReference type="Pfam" id="PF01380">
    <property type="entry name" value="SIS"/>
    <property type="match status" value="1"/>
</dbReference>
<dbReference type="InterPro" id="IPR035472">
    <property type="entry name" value="RpiR-like_SIS"/>
</dbReference>
<dbReference type="InterPro" id="IPR036388">
    <property type="entry name" value="WH-like_DNA-bd_sf"/>
</dbReference>
<keyword evidence="2" id="KW-0238">DNA-binding</keyword>
<dbReference type="Pfam" id="PF01418">
    <property type="entry name" value="HTH_6"/>
    <property type="match status" value="1"/>
</dbReference>
<evidence type="ECO:0000256" key="4">
    <source>
        <dbReference type="SAM" id="Coils"/>
    </source>
</evidence>
<dbReference type="Proteomes" id="UP000823631">
    <property type="component" value="Unassembled WGS sequence"/>
</dbReference>
<dbReference type="PANTHER" id="PTHR30514">
    <property type="entry name" value="GLUCOKINASE"/>
    <property type="match status" value="1"/>
</dbReference>
<organism evidence="7 8">
    <name type="scientific">Candidatus Avisuccinivibrio stercorigallinarum</name>
    <dbReference type="NCBI Taxonomy" id="2840704"/>
    <lineage>
        <taxon>Bacteria</taxon>
        <taxon>Pseudomonadati</taxon>
        <taxon>Pseudomonadota</taxon>
        <taxon>Gammaproteobacteria</taxon>
        <taxon>Aeromonadales</taxon>
        <taxon>Succinivibrionaceae</taxon>
        <taxon>Succinivibrionaceae incertae sedis</taxon>
        <taxon>Candidatus Avisuccinivibrio</taxon>
    </lineage>
</organism>
<name>A0A9D9D9Q6_9GAMM</name>
<reference evidence="7" key="2">
    <citation type="journal article" date="2021" name="PeerJ">
        <title>Extensive microbial diversity within the chicken gut microbiome revealed by metagenomics and culture.</title>
        <authorList>
            <person name="Gilroy R."/>
            <person name="Ravi A."/>
            <person name="Getino M."/>
            <person name="Pursley I."/>
            <person name="Horton D.L."/>
            <person name="Alikhan N.F."/>
            <person name="Baker D."/>
            <person name="Gharbi K."/>
            <person name="Hall N."/>
            <person name="Watson M."/>
            <person name="Adriaenssens E.M."/>
            <person name="Foster-Nyarko E."/>
            <person name="Jarju S."/>
            <person name="Secka A."/>
            <person name="Antonio M."/>
            <person name="Oren A."/>
            <person name="Chaudhuri R.R."/>
            <person name="La Ragione R."/>
            <person name="Hildebrand F."/>
            <person name="Pallen M.J."/>
        </authorList>
    </citation>
    <scope>NUCLEOTIDE SEQUENCE</scope>
    <source>
        <strain evidence="7">17213</strain>
    </source>
</reference>
<dbReference type="SUPFAM" id="SSF53697">
    <property type="entry name" value="SIS domain"/>
    <property type="match status" value="1"/>
</dbReference>
<dbReference type="AlphaFoldDB" id="A0A9D9D9Q6"/>
<evidence type="ECO:0000259" key="5">
    <source>
        <dbReference type="PROSITE" id="PS51071"/>
    </source>
</evidence>
<dbReference type="InterPro" id="IPR009057">
    <property type="entry name" value="Homeodomain-like_sf"/>
</dbReference>
<dbReference type="GO" id="GO:1901135">
    <property type="term" value="P:carbohydrate derivative metabolic process"/>
    <property type="evidence" value="ECO:0007669"/>
    <property type="project" value="InterPro"/>
</dbReference>
<dbReference type="InterPro" id="IPR000281">
    <property type="entry name" value="HTH_RpiR"/>
</dbReference>
<feature type="domain" description="HTH rpiR-type" evidence="5">
    <location>
        <begin position="3"/>
        <end position="79"/>
    </location>
</feature>
<evidence type="ECO:0000259" key="6">
    <source>
        <dbReference type="PROSITE" id="PS51464"/>
    </source>
</evidence>
<protein>
    <submittedName>
        <fullName evidence="7">MurR/RpiR family transcriptional regulator</fullName>
    </submittedName>
</protein>
<dbReference type="CDD" id="cd05013">
    <property type="entry name" value="SIS_RpiR"/>
    <property type="match status" value="1"/>
</dbReference>
<evidence type="ECO:0000256" key="1">
    <source>
        <dbReference type="ARBA" id="ARBA00023015"/>
    </source>
</evidence>